<name>A0A059D003_EUCGR</name>
<dbReference type="AlphaFoldDB" id="A0A059D003"/>
<accession>A0A059D003</accession>
<dbReference type="EMBL" id="KK198754">
    <property type="protein sequence ID" value="KCW83804.1"/>
    <property type="molecule type" value="Genomic_DNA"/>
</dbReference>
<proteinExistence type="predicted"/>
<protein>
    <submittedName>
        <fullName evidence="1">Uncharacterized protein</fullName>
    </submittedName>
</protein>
<gene>
    <name evidence="1" type="ORF">EUGRSUZ_B00677</name>
</gene>
<reference evidence="1" key="1">
    <citation type="submission" date="2013-07" db="EMBL/GenBank/DDBJ databases">
        <title>The genome of Eucalyptus grandis.</title>
        <authorList>
            <person name="Schmutz J."/>
            <person name="Hayes R."/>
            <person name="Myburg A."/>
            <person name="Tuskan G."/>
            <person name="Grattapaglia D."/>
            <person name="Rokhsar D.S."/>
        </authorList>
    </citation>
    <scope>NUCLEOTIDE SEQUENCE</scope>
    <source>
        <tissue evidence="1">Leaf extractions</tissue>
    </source>
</reference>
<organism evidence="1">
    <name type="scientific">Eucalyptus grandis</name>
    <name type="common">Flooded gum</name>
    <dbReference type="NCBI Taxonomy" id="71139"/>
    <lineage>
        <taxon>Eukaryota</taxon>
        <taxon>Viridiplantae</taxon>
        <taxon>Streptophyta</taxon>
        <taxon>Embryophyta</taxon>
        <taxon>Tracheophyta</taxon>
        <taxon>Spermatophyta</taxon>
        <taxon>Magnoliopsida</taxon>
        <taxon>eudicotyledons</taxon>
        <taxon>Gunneridae</taxon>
        <taxon>Pentapetalae</taxon>
        <taxon>rosids</taxon>
        <taxon>malvids</taxon>
        <taxon>Myrtales</taxon>
        <taxon>Myrtaceae</taxon>
        <taxon>Myrtoideae</taxon>
        <taxon>Eucalypteae</taxon>
        <taxon>Eucalyptus</taxon>
    </lineage>
</organism>
<sequence length="75" mass="8877">MKSDKKTFGYFQVHQRSHGSRMSSLGGNPDVFPTKEKMVMQAEAGRILLSRQEAYRYWIHKLFFLSFVEYTDVLR</sequence>
<evidence type="ECO:0000313" key="1">
    <source>
        <dbReference type="EMBL" id="KCW83804.1"/>
    </source>
</evidence>
<dbReference type="InParanoid" id="A0A059D003"/>
<dbReference type="Gramene" id="KCW83804">
    <property type="protein sequence ID" value="KCW83804"/>
    <property type="gene ID" value="EUGRSUZ_B00677"/>
</dbReference>